<keyword evidence="1" id="KW-0732">Signal</keyword>
<feature type="chain" id="PRO_5046022006" evidence="1">
    <location>
        <begin position="26"/>
        <end position="225"/>
    </location>
</feature>
<reference evidence="3" key="1">
    <citation type="journal article" date="2019" name="Int. J. Syst. Evol. Microbiol.">
        <title>The Global Catalogue of Microorganisms (GCM) 10K type strain sequencing project: providing services to taxonomists for standard genome sequencing and annotation.</title>
        <authorList>
            <consortium name="The Broad Institute Genomics Platform"/>
            <consortium name="The Broad Institute Genome Sequencing Center for Infectious Disease"/>
            <person name="Wu L."/>
            <person name="Ma J."/>
        </authorList>
    </citation>
    <scope>NUCLEOTIDE SEQUENCE [LARGE SCALE GENOMIC DNA]</scope>
    <source>
        <strain evidence="3">JCM 18472</strain>
    </source>
</reference>
<dbReference type="Gene3D" id="2.60.40.420">
    <property type="entry name" value="Cupredoxins - blue copper proteins"/>
    <property type="match status" value="1"/>
</dbReference>
<sequence>MAHKARWIAWLAWPLALVCVTPALAATVTVTDSATGRPLADAVVEVYASGTMPVERDAPAYEMMQRQTTFIPYVLAVPVGAAVEFPNRDTTRHQAYSFSPAHPFNLDLFLRETPPPEYFDKPGVVVVGCNIHDSMQAFIIVSEAPYFAKTGDDGTVSFDLPPGNHRLRIWHPKLEDTHYEWWEGELAGNTSRSVALTLNASLPAVEKPSALERRFQQALQQRQSN</sequence>
<feature type="signal peptide" evidence="1">
    <location>
        <begin position="1"/>
        <end position="25"/>
    </location>
</feature>
<accession>A0ABP9RFP6</accession>
<protein>
    <submittedName>
        <fullName evidence="2">Methylamine utilization protein</fullName>
    </submittedName>
</protein>
<dbReference type="SUPFAM" id="SSF49503">
    <property type="entry name" value="Cupredoxins"/>
    <property type="match status" value="1"/>
</dbReference>
<organism evidence="2 3">
    <name type="scientific">Modicisalibacter zincidurans</name>
    <dbReference type="NCBI Taxonomy" id="1178777"/>
    <lineage>
        <taxon>Bacteria</taxon>
        <taxon>Pseudomonadati</taxon>
        <taxon>Pseudomonadota</taxon>
        <taxon>Gammaproteobacteria</taxon>
        <taxon>Oceanospirillales</taxon>
        <taxon>Halomonadaceae</taxon>
        <taxon>Modicisalibacter</taxon>
    </lineage>
</organism>
<dbReference type="Proteomes" id="UP001500074">
    <property type="component" value="Unassembled WGS sequence"/>
</dbReference>
<evidence type="ECO:0000313" key="2">
    <source>
        <dbReference type="EMBL" id="GAA5176931.1"/>
    </source>
</evidence>
<gene>
    <name evidence="2" type="ORF">GCM10023342_23660</name>
</gene>
<dbReference type="RefSeq" id="WP_031385093.1">
    <property type="nucleotide sequence ID" value="NZ_BAABKI010000024.1"/>
</dbReference>
<evidence type="ECO:0000313" key="3">
    <source>
        <dbReference type="Proteomes" id="UP001500074"/>
    </source>
</evidence>
<name>A0ABP9RFP6_9GAMM</name>
<evidence type="ECO:0000256" key="1">
    <source>
        <dbReference type="SAM" id="SignalP"/>
    </source>
</evidence>
<dbReference type="InterPro" id="IPR008969">
    <property type="entry name" value="CarboxyPept-like_regulatory"/>
</dbReference>
<proteinExistence type="predicted"/>
<keyword evidence="3" id="KW-1185">Reference proteome</keyword>
<dbReference type="EMBL" id="BAABKI010000024">
    <property type="protein sequence ID" value="GAA5176931.1"/>
    <property type="molecule type" value="Genomic_DNA"/>
</dbReference>
<dbReference type="SUPFAM" id="SSF49464">
    <property type="entry name" value="Carboxypeptidase regulatory domain-like"/>
    <property type="match status" value="1"/>
</dbReference>
<dbReference type="InterPro" id="IPR008972">
    <property type="entry name" value="Cupredoxin"/>
</dbReference>
<comment type="caution">
    <text evidence="2">The sequence shown here is derived from an EMBL/GenBank/DDBJ whole genome shotgun (WGS) entry which is preliminary data.</text>
</comment>